<dbReference type="Proteomes" id="UP001066276">
    <property type="component" value="Chromosome 1_2"/>
</dbReference>
<sequence length="156" mass="17487">MGKDKGGQQSQANKIVNYTQVTHDKNKMGMESLDASRNGCESQESQEPSMSDILKEIRGTRTELVTKIDTVAVDVTLLYVDLGKVVDRVAEDNIGYGDWLRDFSDWAVAEEARMKHVRTEEKLADDIAAWTRCCMTLEHQILHPLLPGIHKLTKGA</sequence>
<accession>A0AAV7W8M7</accession>
<evidence type="ECO:0000313" key="3">
    <source>
        <dbReference type="Proteomes" id="UP001066276"/>
    </source>
</evidence>
<feature type="compositionally biased region" description="Polar residues" evidence="1">
    <location>
        <begin position="39"/>
        <end position="49"/>
    </location>
</feature>
<reference evidence="2" key="1">
    <citation type="journal article" date="2022" name="bioRxiv">
        <title>Sequencing and chromosome-scale assembly of the giantPleurodeles waltlgenome.</title>
        <authorList>
            <person name="Brown T."/>
            <person name="Elewa A."/>
            <person name="Iarovenko S."/>
            <person name="Subramanian E."/>
            <person name="Araus A.J."/>
            <person name="Petzold A."/>
            <person name="Susuki M."/>
            <person name="Suzuki K.-i.T."/>
            <person name="Hayashi T."/>
            <person name="Toyoda A."/>
            <person name="Oliveira C."/>
            <person name="Osipova E."/>
            <person name="Leigh N.D."/>
            <person name="Simon A."/>
            <person name="Yun M.H."/>
        </authorList>
    </citation>
    <scope>NUCLEOTIDE SEQUENCE</scope>
    <source>
        <strain evidence="2">20211129_DDA</strain>
        <tissue evidence="2">Liver</tissue>
    </source>
</reference>
<evidence type="ECO:0000256" key="1">
    <source>
        <dbReference type="SAM" id="MobiDB-lite"/>
    </source>
</evidence>
<comment type="caution">
    <text evidence="2">The sequence shown here is derived from an EMBL/GenBank/DDBJ whole genome shotgun (WGS) entry which is preliminary data.</text>
</comment>
<dbReference type="EMBL" id="JANPWB010000002">
    <property type="protein sequence ID" value="KAJ1209230.1"/>
    <property type="molecule type" value="Genomic_DNA"/>
</dbReference>
<proteinExistence type="predicted"/>
<dbReference type="AlphaFoldDB" id="A0AAV7W8M7"/>
<feature type="region of interest" description="Disordered" evidence="1">
    <location>
        <begin position="26"/>
        <end position="50"/>
    </location>
</feature>
<organism evidence="2 3">
    <name type="scientific">Pleurodeles waltl</name>
    <name type="common">Iberian ribbed newt</name>
    <dbReference type="NCBI Taxonomy" id="8319"/>
    <lineage>
        <taxon>Eukaryota</taxon>
        <taxon>Metazoa</taxon>
        <taxon>Chordata</taxon>
        <taxon>Craniata</taxon>
        <taxon>Vertebrata</taxon>
        <taxon>Euteleostomi</taxon>
        <taxon>Amphibia</taxon>
        <taxon>Batrachia</taxon>
        <taxon>Caudata</taxon>
        <taxon>Salamandroidea</taxon>
        <taxon>Salamandridae</taxon>
        <taxon>Pleurodelinae</taxon>
        <taxon>Pleurodeles</taxon>
    </lineage>
</organism>
<protein>
    <submittedName>
        <fullName evidence="2">Uncharacterized protein</fullName>
    </submittedName>
</protein>
<keyword evidence="3" id="KW-1185">Reference proteome</keyword>
<gene>
    <name evidence="2" type="ORF">NDU88_004608</name>
</gene>
<name>A0AAV7W8M7_PLEWA</name>
<evidence type="ECO:0000313" key="2">
    <source>
        <dbReference type="EMBL" id="KAJ1209230.1"/>
    </source>
</evidence>